<feature type="transmembrane region" description="Helical" evidence="6">
    <location>
        <begin position="144"/>
        <end position="162"/>
    </location>
</feature>
<dbReference type="OMA" id="DAYFNCF"/>
<keyword evidence="9" id="KW-1185">Reference proteome</keyword>
<keyword evidence="3 6" id="KW-1133">Transmembrane helix</keyword>
<dbReference type="PROSITE" id="PS50850">
    <property type="entry name" value="MFS"/>
    <property type="match status" value="1"/>
</dbReference>
<reference evidence="8 9" key="1">
    <citation type="submission" date="2014-06" db="EMBL/GenBank/DDBJ databases">
        <authorList>
            <person name="Swart Estienne"/>
        </authorList>
    </citation>
    <scope>NUCLEOTIDE SEQUENCE [LARGE SCALE GENOMIC DNA]</scope>
    <source>
        <strain evidence="8 9">130c</strain>
    </source>
</reference>
<feature type="region of interest" description="Disordered" evidence="5">
    <location>
        <begin position="574"/>
        <end position="593"/>
    </location>
</feature>
<feature type="transmembrane region" description="Helical" evidence="6">
    <location>
        <begin position="434"/>
        <end position="456"/>
    </location>
</feature>
<keyword evidence="4 6" id="KW-0472">Membrane</keyword>
<dbReference type="AlphaFoldDB" id="A0A078ANL9"/>
<feature type="domain" description="Major facilitator superfamily (MFS) profile" evidence="7">
    <location>
        <begin position="82"/>
        <end position="575"/>
    </location>
</feature>
<protein>
    <submittedName>
        <fullName evidence="8">Solute carrier family member 5</fullName>
    </submittedName>
</protein>
<gene>
    <name evidence="8" type="primary">Contig8174.g8717</name>
    <name evidence="8" type="ORF">STYLEM_12819</name>
</gene>
<feature type="transmembrane region" description="Helical" evidence="6">
    <location>
        <begin position="199"/>
        <end position="219"/>
    </location>
</feature>
<dbReference type="InParanoid" id="A0A078ANL9"/>
<feature type="transmembrane region" description="Helical" evidence="6">
    <location>
        <begin position="517"/>
        <end position="542"/>
    </location>
</feature>
<evidence type="ECO:0000256" key="1">
    <source>
        <dbReference type="ARBA" id="ARBA00004141"/>
    </source>
</evidence>
<dbReference type="GO" id="GO:0022857">
    <property type="term" value="F:transmembrane transporter activity"/>
    <property type="evidence" value="ECO:0007669"/>
    <property type="project" value="InterPro"/>
</dbReference>
<evidence type="ECO:0000256" key="4">
    <source>
        <dbReference type="ARBA" id="ARBA00023136"/>
    </source>
</evidence>
<evidence type="ECO:0000313" key="9">
    <source>
        <dbReference type="Proteomes" id="UP000039865"/>
    </source>
</evidence>
<feature type="transmembrane region" description="Helical" evidence="6">
    <location>
        <begin position="59"/>
        <end position="82"/>
    </location>
</feature>
<organism evidence="8 9">
    <name type="scientific">Stylonychia lemnae</name>
    <name type="common">Ciliate</name>
    <dbReference type="NCBI Taxonomy" id="5949"/>
    <lineage>
        <taxon>Eukaryota</taxon>
        <taxon>Sar</taxon>
        <taxon>Alveolata</taxon>
        <taxon>Ciliophora</taxon>
        <taxon>Intramacronucleata</taxon>
        <taxon>Spirotrichea</taxon>
        <taxon>Stichotrichia</taxon>
        <taxon>Sporadotrichida</taxon>
        <taxon>Oxytrichidae</taxon>
        <taxon>Stylonychinae</taxon>
        <taxon>Stylonychia</taxon>
    </lineage>
</organism>
<feature type="transmembrane region" description="Helical" evidence="6">
    <location>
        <begin position="174"/>
        <end position="193"/>
    </location>
</feature>
<dbReference type="Pfam" id="PF00083">
    <property type="entry name" value="Sugar_tr"/>
    <property type="match status" value="1"/>
</dbReference>
<dbReference type="InterPro" id="IPR005828">
    <property type="entry name" value="MFS_sugar_transport-like"/>
</dbReference>
<feature type="transmembrane region" description="Helical" evidence="6">
    <location>
        <begin position="403"/>
        <end position="422"/>
    </location>
</feature>
<dbReference type="Gene3D" id="1.20.1250.20">
    <property type="entry name" value="MFS general substrate transporter like domains"/>
    <property type="match status" value="1"/>
</dbReference>
<feature type="transmembrane region" description="Helical" evidence="6">
    <location>
        <begin position="463"/>
        <end position="482"/>
    </location>
</feature>
<dbReference type="InterPro" id="IPR020846">
    <property type="entry name" value="MFS_dom"/>
</dbReference>
<dbReference type="InterPro" id="IPR011701">
    <property type="entry name" value="MFS"/>
</dbReference>
<dbReference type="Proteomes" id="UP000039865">
    <property type="component" value="Unassembled WGS sequence"/>
</dbReference>
<evidence type="ECO:0000256" key="2">
    <source>
        <dbReference type="ARBA" id="ARBA00022692"/>
    </source>
</evidence>
<dbReference type="Pfam" id="PF07690">
    <property type="entry name" value="MFS_1"/>
    <property type="match status" value="1"/>
</dbReference>
<dbReference type="PANTHER" id="PTHR24064">
    <property type="entry name" value="SOLUTE CARRIER FAMILY 22 MEMBER"/>
    <property type="match status" value="1"/>
</dbReference>
<dbReference type="GO" id="GO:0016020">
    <property type="term" value="C:membrane"/>
    <property type="evidence" value="ECO:0007669"/>
    <property type="project" value="UniProtKB-SubCell"/>
</dbReference>
<proteinExistence type="predicted"/>
<dbReference type="EMBL" id="CCKQ01012160">
    <property type="protein sequence ID" value="CDW83769.1"/>
    <property type="molecule type" value="Genomic_DNA"/>
</dbReference>
<feature type="transmembrane region" description="Helical" evidence="6">
    <location>
        <begin position="260"/>
        <end position="280"/>
    </location>
</feature>
<accession>A0A078ANL9</accession>
<evidence type="ECO:0000259" key="7">
    <source>
        <dbReference type="PROSITE" id="PS50850"/>
    </source>
</evidence>
<dbReference type="InterPro" id="IPR036259">
    <property type="entry name" value="MFS_trans_sf"/>
</dbReference>
<evidence type="ECO:0000256" key="5">
    <source>
        <dbReference type="SAM" id="MobiDB-lite"/>
    </source>
</evidence>
<feature type="transmembrane region" description="Helical" evidence="6">
    <location>
        <begin position="488"/>
        <end position="510"/>
    </location>
</feature>
<feature type="transmembrane region" description="Helical" evidence="6">
    <location>
        <begin position="231"/>
        <end position="254"/>
    </location>
</feature>
<dbReference type="OrthoDB" id="8049622at2759"/>
<evidence type="ECO:0000313" key="8">
    <source>
        <dbReference type="EMBL" id="CDW83769.1"/>
    </source>
</evidence>
<dbReference type="SUPFAM" id="SSF103473">
    <property type="entry name" value="MFS general substrate transporter"/>
    <property type="match status" value="1"/>
</dbReference>
<evidence type="ECO:0000256" key="3">
    <source>
        <dbReference type="ARBA" id="ARBA00022989"/>
    </source>
</evidence>
<evidence type="ECO:0000256" key="6">
    <source>
        <dbReference type="SAM" id="Phobius"/>
    </source>
</evidence>
<keyword evidence="2 6" id="KW-0812">Transmembrane</keyword>
<sequence length="593" mass="67184">MRSKSEVQYYKMKNEKSNGNVTIDSDGNDRQQKFIDDVENLAKGLTLQQAYEKIGGFTYFHYWASSLFVWGFSTGGLLFYALSMLEKTPRYLCYYDDGTTYECEADKTFCKDPSIKYKIDWNYDSSLHNWVETLDLTCESSAKIGLIGSIYFAGWAVAAVFLPRLSDIFGRKWVYFYSMLFHGLMYLGVILSHNLNLTIVFMGFFGFCSLGRASVGYLYMQELTPIKQQTIIGTILQIMNGLVTVLIALYFLYVSKHWEGFQIFGCATNFLIVVSIIFLPESPKYLISKKRYEDARNSLRIIARFNRHQGEVNFKFDREVLDELSSSKVNQTYSVDASLDKQGKLAQNTEDAIKNTQVGCNQMQSYSTKDDQVEPLILKVEEIKEEQQLNGSLKDLIKIRRHMINLIIMVTIWIGSSFNYYLINFQLKYIKGDFFVNTITASLTEVPAYILSGILYQKLGIRIVLVSCFIISLVGGIFLLIFSNYTDVIPVFILLARFGVSATFSICYLANATIFPTIFAGTAFGICNIFAKMATIISPMLAEVDPPVPMTVFCIVSGSAAVLSLFIQTTPKKVEKPKDNESGKIESDCKTVE</sequence>
<name>A0A078ANL9_STYLE</name>
<feature type="transmembrane region" description="Helical" evidence="6">
    <location>
        <begin position="548"/>
        <end position="567"/>
    </location>
</feature>
<comment type="subcellular location">
    <subcellularLocation>
        <location evidence="1">Membrane</location>
        <topology evidence="1">Multi-pass membrane protein</topology>
    </subcellularLocation>
</comment>